<dbReference type="NCBIfam" id="NF008953">
    <property type="entry name" value="PRK12295.1-6"/>
    <property type="match status" value="1"/>
</dbReference>
<dbReference type="InterPro" id="IPR046886">
    <property type="entry name" value="RsmE_MTase_dom"/>
</dbReference>
<keyword evidence="6" id="KW-0368">Histidine biosynthesis</keyword>
<name>A0ABU8BIE3_9BRAD</name>
<feature type="region of interest" description="Disordered" evidence="10">
    <location>
        <begin position="272"/>
        <end position="303"/>
    </location>
</feature>
<dbReference type="InterPro" id="IPR046887">
    <property type="entry name" value="RsmE_PUA-like"/>
</dbReference>
<evidence type="ECO:0000256" key="1">
    <source>
        <dbReference type="ARBA" id="ARBA00005528"/>
    </source>
</evidence>
<feature type="domain" description="Class II Histidinyl-tRNA synthetase (HisRS)-like catalytic core" evidence="12">
    <location>
        <begin position="565"/>
        <end position="692"/>
    </location>
</feature>
<dbReference type="InterPro" id="IPR015947">
    <property type="entry name" value="PUA-like_sf"/>
</dbReference>
<dbReference type="PANTHER" id="PTHR43707">
    <property type="entry name" value="HISTIDYL-TRNA SYNTHETASE"/>
    <property type="match status" value="1"/>
</dbReference>
<evidence type="ECO:0000259" key="11">
    <source>
        <dbReference type="Pfam" id="PF04452"/>
    </source>
</evidence>
<protein>
    <recommendedName>
        <fullName evidence="3">Ribosomal RNA small subunit methyltransferase E</fullName>
        <ecNumber evidence="2">2.1.1.193</ecNumber>
    </recommendedName>
    <alternativeName>
        <fullName evidence="8">16S rRNA m3U1498 methyltransferase</fullName>
    </alternativeName>
</protein>
<dbReference type="Gene3D" id="2.40.240.20">
    <property type="entry name" value="Hypothetical PUA domain-like, domain 1"/>
    <property type="match status" value="1"/>
</dbReference>
<evidence type="ECO:0000313" key="15">
    <source>
        <dbReference type="Proteomes" id="UP001364224"/>
    </source>
</evidence>
<keyword evidence="4 14" id="KW-0489">Methyltransferase</keyword>
<accession>A0ABU8BIE3</accession>
<evidence type="ECO:0000256" key="7">
    <source>
        <dbReference type="ARBA" id="ARBA00025699"/>
    </source>
</evidence>
<evidence type="ECO:0000256" key="4">
    <source>
        <dbReference type="ARBA" id="ARBA00022603"/>
    </source>
</evidence>
<dbReference type="InterPro" id="IPR029028">
    <property type="entry name" value="Alpha/beta_knot_MTases"/>
</dbReference>
<dbReference type="NCBIfam" id="TIGR00046">
    <property type="entry name" value="RsmE family RNA methyltransferase"/>
    <property type="match status" value="1"/>
</dbReference>
<proteinExistence type="inferred from homology"/>
<feature type="domain" description="Ribosomal RNA small subunit methyltransferase E PUA-like" evidence="13">
    <location>
        <begin position="25"/>
        <end position="63"/>
    </location>
</feature>
<dbReference type="InterPro" id="IPR041715">
    <property type="entry name" value="HisRS-like_core"/>
</dbReference>
<dbReference type="PANTHER" id="PTHR43707:SF1">
    <property type="entry name" value="HISTIDINE--TRNA LIGASE, MITOCHONDRIAL-RELATED"/>
    <property type="match status" value="1"/>
</dbReference>
<organism evidence="14 15">
    <name type="scientific">Bradyrhizobium algeriense</name>
    <dbReference type="NCBI Taxonomy" id="634784"/>
    <lineage>
        <taxon>Bacteria</taxon>
        <taxon>Pseudomonadati</taxon>
        <taxon>Pseudomonadota</taxon>
        <taxon>Alphaproteobacteria</taxon>
        <taxon>Hyphomicrobiales</taxon>
        <taxon>Nitrobacteraceae</taxon>
        <taxon>Bradyrhizobium</taxon>
    </lineage>
</organism>
<evidence type="ECO:0000256" key="10">
    <source>
        <dbReference type="SAM" id="MobiDB-lite"/>
    </source>
</evidence>
<dbReference type="GO" id="GO:0008168">
    <property type="term" value="F:methyltransferase activity"/>
    <property type="evidence" value="ECO:0007669"/>
    <property type="project" value="UniProtKB-KW"/>
</dbReference>
<dbReference type="EC" id="2.1.1.193" evidence="2"/>
<sequence length="699" mass="75268">MPDLDFRAPRLFVDAPLQQGARIELERNQSNYLGNVLRLSAGESILVFNGRDGEWRAQIEGRKRPDSLTIVARTRPQDRLPDIAYVFAPLKHARLDYMVQKAVEMGVSRLQPVLTRHTQISRVNVERMRANVIEAAEQCGILSLADVAEPMPFDRFLTQRQPERLLVFCDEAAETTSPLQALQNGLTAASGIDILIGPEGGFADEERALLLRQPRTLRLSLGPRILRADTAGVAALALVQTVLGDWLARARLARARPANGRLTVKPPAINSVGQSLSKRRPGHAKACANEAPRNPGEPQTNPGTRFFRIFGPEMTATAAITGAAGSAAWADALLLSFAQGGYVQAHPGILQPAEPFLDLSGEDIRKSLYLTTDPSGEELCLRPDLTIPVARDYLASASAGKPAGFSYLGPVFRYRGGQPSEFLQAGIESFGRQDRAAADAEMLALALEATTAFGLKDVDIRTGDVALFTALIDALNLYPVWRRRLIKDFNRKVSLAEDIERLTLATAPGRNEYEGVLAALAGSDRKAALALVTDLMSIAGTTNVGGRTVAEIADRFLEQSTLKGGALPRDALAIIKRFLAIAGDPDESVAQLRALAADAKLDLAAAIDQLESRVGFMAARGIDTKLTRFSTSFGRGLDYYTGFEFELHGKGNTKGNGVEPLVAGGRYDGLMTQLGSPAPIPAVGFSVWIEALTKLGSAA</sequence>
<feature type="domain" description="Ribosomal RNA small subunit methyltransferase E methyltransferase" evidence="11">
    <location>
        <begin position="80"/>
        <end position="240"/>
    </location>
</feature>
<dbReference type="Pfam" id="PF13393">
    <property type="entry name" value="tRNA-synt_His"/>
    <property type="match status" value="2"/>
</dbReference>
<dbReference type="EMBL" id="JAZHRV010000001">
    <property type="protein sequence ID" value="MEH2558317.1"/>
    <property type="molecule type" value="Genomic_DNA"/>
</dbReference>
<dbReference type="Gene3D" id="3.30.930.10">
    <property type="entry name" value="Bira Bifunctional Protein, Domain 2"/>
    <property type="match status" value="1"/>
</dbReference>
<evidence type="ECO:0000256" key="3">
    <source>
        <dbReference type="ARBA" id="ARBA00013673"/>
    </source>
</evidence>
<comment type="catalytic activity">
    <reaction evidence="9">
        <text>uridine(1498) in 16S rRNA + S-adenosyl-L-methionine = N(3)-methyluridine(1498) in 16S rRNA + S-adenosyl-L-homocysteine + H(+)</text>
        <dbReference type="Rhea" id="RHEA:42920"/>
        <dbReference type="Rhea" id="RHEA-COMP:10283"/>
        <dbReference type="Rhea" id="RHEA-COMP:10284"/>
        <dbReference type="ChEBI" id="CHEBI:15378"/>
        <dbReference type="ChEBI" id="CHEBI:57856"/>
        <dbReference type="ChEBI" id="CHEBI:59789"/>
        <dbReference type="ChEBI" id="CHEBI:65315"/>
        <dbReference type="ChEBI" id="CHEBI:74502"/>
        <dbReference type="EC" id="2.1.1.193"/>
    </reaction>
</comment>
<comment type="similarity">
    <text evidence="1">Belongs to the RNA methyltransferase RsmE family.</text>
</comment>
<evidence type="ECO:0000256" key="5">
    <source>
        <dbReference type="ARBA" id="ARBA00022679"/>
    </source>
</evidence>
<evidence type="ECO:0000313" key="14">
    <source>
        <dbReference type="EMBL" id="MEH2558317.1"/>
    </source>
</evidence>
<feature type="domain" description="Class II Histidinyl-tRNA synthetase (HisRS)-like catalytic core" evidence="12">
    <location>
        <begin position="330"/>
        <end position="504"/>
    </location>
</feature>
<evidence type="ECO:0000259" key="13">
    <source>
        <dbReference type="Pfam" id="PF20260"/>
    </source>
</evidence>
<dbReference type="SUPFAM" id="SSF75217">
    <property type="entry name" value="alpha/beta knot"/>
    <property type="match status" value="1"/>
</dbReference>
<dbReference type="CDD" id="cd18084">
    <property type="entry name" value="RsmE-like"/>
    <property type="match status" value="1"/>
</dbReference>
<dbReference type="InterPro" id="IPR004516">
    <property type="entry name" value="HisRS/HisZ"/>
</dbReference>
<comment type="function">
    <text evidence="7">Specifically methylates the N3 position of the uracil ring of uridine 1498 (m3U1498) in 16S rRNA. Acts on the fully assembled 30S ribosomal subunit.</text>
</comment>
<evidence type="ECO:0000259" key="12">
    <source>
        <dbReference type="Pfam" id="PF13393"/>
    </source>
</evidence>
<dbReference type="Pfam" id="PF20260">
    <property type="entry name" value="PUA_4"/>
    <property type="match status" value="1"/>
</dbReference>
<dbReference type="InterPro" id="IPR006700">
    <property type="entry name" value="RsmE"/>
</dbReference>
<dbReference type="Proteomes" id="UP001364224">
    <property type="component" value="Unassembled WGS sequence"/>
</dbReference>
<dbReference type="GO" id="GO:0032259">
    <property type="term" value="P:methylation"/>
    <property type="evidence" value="ECO:0007669"/>
    <property type="project" value="UniProtKB-KW"/>
</dbReference>
<dbReference type="NCBIfam" id="NF008696">
    <property type="entry name" value="PRK11713.3-5"/>
    <property type="match status" value="1"/>
</dbReference>
<dbReference type="SUPFAM" id="SSF88697">
    <property type="entry name" value="PUA domain-like"/>
    <property type="match status" value="1"/>
</dbReference>
<comment type="caution">
    <text evidence="14">The sequence shown here is derived from an EMBL/GenBank/DDBJ whole genome shotgun (WGS) entry which is preliminary data.</text>
</comment>
<dbReference type="Pfam" id="PF04452">
    <property type="entry name" value="Methyltrans_RNA"/>
    <property type="match status" value="1"/>
</dbReference>
<evidence type="ECO:0000256" key="6">
    <source>
        <dbReference type="ARBA" id="ARBA00023102"/>
    </source>
</evidence>
<dbReference type="InterPro" id="IPR045864">
    <property type="entry name" value="aa-tRNA-synth_II/BPL/LPL"/>
</dbReference>
<dbReference type="SUPFAM" id="SSF55681">
    <property type="entry name" value="Class II aaRS and biotin synthetases"/>
    <property type="match status" value="1"/>
</dbReference>
<gene>
    <name evidence="14" type="ORF">V1286_005846</name>
</gene>
<keyword evidence="15" id="KW-1185">Reference proteome</keyword>
<evidence type="ECO:0000256" key="8">
    <source>
        <dbReference type="ARBA" id="ARBA00033196"/>
    </source>
</evidence>
<dbReference type="Gene3D" id="3.40.1280.10">
    <property type="match status" value="1"/>
</dbReference>
<reference evidence="14 15" key="1">
    <citation type="submission" date="2024-02" db="EMBL/GenBank/DDBJ databases">
        <title>Adaptive strategies in a cosmopolitan and abundant soil bacterium.</title>
        <authorList>
            <person name="Carini P."/>
        </authorList>
    </citation>
    <scope>NUCLEOTIDE SEQUENCE [LARGE SCALE GENOMIC DNA]</scope>
    <source>
        <strain evidence="14 15">AZCC 1608</strain>
    </source>
</reference>
<evidence type="ECO:0000256" key="9">
    <source>
        <dbReference type="ARBA" id="ARBA00047944"/>
    </source>
</evidence>
<evidence type="ECO:0000256" key="2">
    <source>
        <dbReference type="ARBA" id="ARBA00012328"/>
    </source>
</evidence>
<dbReference type="InterPro" id="IPR029026">
    <property type="entry name" value="tRNA_m1G_MTases_N"/>
</dbReference>
<keyword evidence="6" id="KW-0028">Amino-acid biosynthesis</keyword>
<keyword evidence="5" id="KW-0808">Transferase</keyword>